<name>A0A0C9X5Q7_9AGAR</name>
<dbReference type="Proteomes" id="UP000054477">
    <property type="component" value="Unassembled WGS sequence"/>
</dbReference>
<gene>
    <name evidence="1" type="ORF">K443DRAFT_10487</name>
</gene>
<protein>
    <submittedName>
        <fullName evidence="1">Uncharacterized protein</fullName>
    </submittedName>
</protein>
<accession>A0A0C9X5Q7</accession>
<evidence type="ECO:0000313" key="2">
    <source>
        <dbReference type="Proteomes" id="UP000054477"/>
    </source>
</evidence>
<organism evidence="1 2">
    <name type="scientific">Laccaria amethystina LaAM-08-1</name>
    <dbReference type="NCBI Taxonomy" id="1095629"/>
    <lineage>
        <taxon>Eukaryota</taxon>
        <taxon>Fungi</taxon>
        <taxon>Dikarya</taxon>
        <taxon>Basidiomycota</taxon>
        <taxon>Agaricomycotina</taxon>
        <taxon>Agaricomycetes</taxon>
        <taxon>Agaricomycetidae</taxon>
        <taxon>Agaricales</taxon>
        <taxon>Agaricineae</taxon>
        <taxon>Hydnangiaceae</taxon>
        <taxon>Laccaria</taxon>
    </lineage>
</organism>
<dbReference type="HOGENOM" id="CLU_2688187_0_0_1"/>
<reference evidence="1 2" key="1">
    <citation type="submission" date="2014-04" db="EMBL/GenBank/DDBJ databases">
        <authorList>
            <consortium name="DOE Joint Genome Institute"/>
            <person name="Kuo A."/>
            <person name="Kohler A."/>
            <person name="Nagy L.G."/>
            <person name="Floudas D."/>
            <person name="Copeland A."/>
            <person name="Barry K.W."/>
            <person name="Cichocki N."/>
            <person name="Veneault-Fourrey C."/>
            <person name="LaButti K."/>
            <person name="Lindquist E.A."/>
            <person name="Lipzen A."/>
            <person name="Lundell T."/>
            <person name="Morin E."/>
            <person name="Murat C."/>
            <person name="Sun H."/>
            <person name="Tunlid A."/>
            <person name="Henrissat B."/>
            <person name="Grigoriev I.V."/>
            <person name="Hibbett D.S."/>
            <person name="Martin F."/>
            <person name="Nordberg H.P."/>
            <person name="Cantor M.N."/>
            <person name="Hua S.X."/>
        </authorList>
    </citation>
    <scope>NUCLEOTIDE SEQUENCE [LARGE SCALE GENOMIC DNA]</scope>
    <source>
        <strain evidence="1 2">LaAM-08-1</strain>
    </source>
</reference>
<evidence type="ECO:0000313" key="1">
    <source>
        <dbReference type="EMBL" id="KIJ96628.1"/>
    </source>
</evidence>
<proteinExistence type="predicted"/>
<reference evidence="2" key="2">
    <citation type="submission" date="2015-01" db="EMBL/GenBank/DDBJ databases">
        <title>Evolutionary Origins and Diversification of the Mycorrhizal Mutualists.</title>
        <authorList>
            <consortium name="DOE Joint Genome Institute"/>
            <consortium name="Mycorrhizal Genomics Consortium"/>
            <person name="Kohler A."/>
            <person name="Kuo A."/>
            <person name="Nagy L.G."/>
            <person name="Floudas D."/>
            <person name="Copeland A."/>
            <person name="Barry K.W."/>
            <person name="Cichocki N."/>
            <person name="Veneault-Fourrey C."/>
            <person name="LaButti K."/>
            <person name="Lindquist E.A."/>
            <person name="Lipzen A."/>
            <person name="Lundell T."/>
            <person name="Morin E."/>
            <person name="Murat C."/>
            <person name="Riley R."/>
            <person name="Ohm R."/>
            <person name="Sun H."/>
            <person name="Tunlid A."/>
            <person name="Henrissat B."/>
            <person name="Grigoriev I.V."/>
            <person name="Hibbett D.S."/>
            <person name="Martin F."/>
        </authorList>
    </citation>
    <scope>NUCLEOTIDE SEQUENCE [LARGE SCALE GENOMIC DNA]</scope>
    <source>
        <strain evidence="2">LaAM-08-1</strain>
    </source>
</reference>
<dbReference type="EMBL" id="KN838715">
    <property type="protein sequence ID" value="KIJ96628.1"/>
    <property type="molecule type" value="Genomic_DNA"/>
</dbReference>
<sequence>MDQTFKHYSLDQLKHKVNDECIKHGLATAFDLPPHPLPAENYFTLPHIIHMDSSGTSVTHCQLTISLANSRYIT</sequence>
<dbReference type="AlphaFoldDB" id="A0A0C9X5Q7"/>
<keyword evidence="2" id="KW-1185">Reference proteome</keyword>